<organism evidence="2 3">
    <name type="scientific">Heliocybe sulcata</name>
    <dbReference type="NCBI Taxonomy" id="5364"/>
    <lineage>
        <taxon>Eukaryota</taxon>
        <taxon>Fungi</taxon>
        <taxon>Dikarya</taxon>
        <taxon>Basidiomycota</taxon>
        <taxon>Agaricomycotina</taxon>
        <taxon>Agaricomycetes</taxon>
        <taxon>Gloeophyllales</taxon>
        <taxon>Gloeophyllaceae</taxon>
        <taxon>Heliocybe</taxon>
    </lineage>
</organism>
<feature type="region of interest" description="Disordered" evidence="1">
    <location>
        <begin position="205"/>
        <end position="245"/>
    </location>
</feature>
<keyword evidence="3" id="KW-1185">Reference proteome</keyword>
<reference evidence="2 3" key="1">
    <citation type="journal article" date="2019" name="Nat. Ecol. Evol.">
        <title>Megaphylogeny resolves global patterns of mushroom evolution.</title>
        <authorList>
            <person name="Varga T."/>
            <person name="Krizsan K."/>
            <person name="Foldi C."/>
            <person name="Dima B."/>
            <person name="Sanchez-Garcia M."/>
            <person name="Sanchez-Ramirez S."/>
            <person name="Szollosi G.J."/>
            <person name="Szarkandi J.G."/>
            <person name="Papp V."/>
            <person name="Albert L."/>
            <person name="Andreopoulos W."/>
            <person name="Angelini C."/>
            <person name="Antonin V."/>
            <person name="Barry K.W."/>
            <person name="Bougher N.L."/>
            <person name="Buchanan P."/>
            <person name="Buyck B."/>
            <person name="Bense V."/>
            <person name="Catcheside P."/>
            <person name="Chovatia M."/>
            <person name="Cooper J."/>
            <person name="Damon W."/>
            <person name="Desjardin D."/>
            <person name="Finy P."/>
            <person name="Geml J."/>
            <person name="Haridas S."/>
            <person name="Hughes K."/>
            <person name="Justo A."/>
            <person name="Karasinski D."/>
            <person name="Kautmanova I."/>
            <person name="Kiss B."/>
            <person name="Kocsube S."/>
            <person name="Kotiranta H."/>
            <person name="LaButti K.M."/>
            <person name="Lechner B.E."/>
            <person name="Liimatainen K."/>
            <person name="Lipzen A."/>
            <person name="Lukacs Z."/>
            <person name="Mihaltcheva S."/>
            <person name="Morgado L.N."/>
            <person name="Niskanen T."/>
            <person name="Noordeloos M.E."/>
            <person name="Ohm R.A."/>
            <person name="Ortiz-Santana B."/>
            <person name="Ovrebo C."/>
            <person name="Racz N."/>
            <person name="Riley R."/>
            <person name="Savchenko A."/>
            <person name="Shiryaev A."/>
            <person name="Soop K."/>
            <person name="Spirin V."/>
            <person name="Szebenyi C."/>
            <person name="Tomsovsky M."/>
            <person name="Tulloss R.E."/>
            <person name="Uehling J."/>
            <person name="Grigoriev I.V."/>
            <person name="Vagvolgyi C."/>
            <person name="Papp T."/>
            <person name="Martin F.M."/>
            <person name="Miettinen O."/>
            <person name="Hibbett D.S."/>
            <person name="Nagy L.G."/>
        </authorList>
    </citation>
    <scope>NUCLEOTIDE SEQUENCE [LARGE SCALE GENOMIC DNA]</scope>
    <source>
        <strain evidence="2 3">OMC1185</strain>
    </source>
</reference>
<gene>
    <name evidence="2" type="ORF">OE88DRAFT_214435</name>
</gene>
<evidence type="ECO:0000313" key="2">
    <source>
        <dbReference type="EMBL" id="TFK51066.1"/>
    </source>
</evidence>
<dbReference type="Proteomes" id="UP000305948">
    <property type="component" value="Unassembled WGS sequence"/>
</dbReference>
<feature type="compositionally biased region" description="Polar residues" evidence="1">
    <location>
        <begin position="70"/>
        <end position="92"/>
    </location>
</feature>
<sequence>MDSSIVPLTFGTAALLQTDNAPTGGTCNAGGRRGIWCTGFTTEAMWPTGTPSPDSLSFSQYKQEALCTPEETSPSTQTKNQPSTGCNLTQTTSSISHPRYVVQDYLHATSPRGTPLQLSEQPRHVQRALKWAKEQLGDYALPVKEWLAAGQPAMEYSFRFDPFRQREDRTTEATPGGSPALQSRAAVQDARWDLSNRLRHLLLEDPDSGDTDTYLDDGGLYSGSGPMALTPVPSTDVPAEDGPGNTQDGGIHGVLSEAATDISMTADGLSEKELDEADNSPTDVECCDTPSAESDSTVSKPVISAVVLPEDDTSVLADLIFGGIEARARLNGLNACLWQPPRVGRVNHPTN</sequence>
<accession>A0A5C3N3P1</accession>
<proteinExistence type="predicted"/>
<evidence type="ECO:0000256" key="1">
    <source>
        <dbReference type="SAM" id="MobiDB-lite"/>
    </source>
</evidence>
<name>A0A5C3N3P1_9AGAM</name>
<feature type="compositionally biased region" description="Acidic residues" evidence="1">
    <location>
        <begin position="205"/>
        <end position="215"/>
    </location>
</feature>
<dbReference type="AlphaFoldDB" id="A0A5C3N3P1"/>
<protein>
    <submittedName>
        <fullName evidence="2">Uncharacterized protein</fullName>
    </submittedName>
</protein>
<feature type="region of interest" description="Disordered" evidence="1">
    <location>
        <begin position="68"/>
        <end position="92"/>
    </location>
</feature>
<dbReference type="EMBL" id="ML213512">
    <property type="protein sequence ID" value="TFK51066.1"/>
    <property type="molecule type" value="Genomic_DNA"/>
</dbReference>
<evidence type="ECO:0000313" key="3">
    <source>
        <dbReference type="Proteomes" id="UP000305948"/>
    </source>
</evidence>